<evidence type="ECO:0000313" key="3">
    <source>
        <dbReference type="EMBL" id="TWT73945.1"/>
    </source>
</evidence>
<feature type="domain" description="Amidase" evidence="2">
    <location>
        <begin position="35"/>
        <end position="453"/>
    </location>
</feature>
<evidence type="ECO:0000313" key="4">
    <source>
        <dbReference type="Proteomes" id="UP000318053"/>
    </source>
</evidence>
<keyword evidence="4" id="KW-1185">Reference proteome</keyword>
<dbReference type="OrthoDB" id="9811471at2"/>
<dbReference type="GO" id="GO:0019874">
    <property type="term" value="F:6-aminohexanoate-cyclic-dimer hydrolase activity"/>
    <property type="evidence" value="ECO:0007669"/>
    <property type="project" value="UniProtKB-EC"/>
</dbReference>
<dbReference type="InterPro" id="IPR000120">
    <property type="entry name" value="Amidase"/>
</dbReference>
<keyword evidence="3" id="KW-0378">Hydrolase</keyword>
<sequence length="474" mass="50702">MTIPTASAFTDDVLARHDGVAIASRVREGEVSASEVIDASIERAKRVDPSLVAIVAECFDAARQRASGARPGVFSGVPTVIKDMTDVAGLPTRYGSAALANSASVQRNHPTAQQLFDMGMICLGKSAMPEFGFTASTEFPDHPPTRNPWNLDHTPGGSSGGSAALVAAGVIPIAHGSDGGGSIRIPAACCGLVGLKPTRGRLPASQGGEPFLGIVTDGVLTRSVRDTAQFMAAAERLAPRPGFTPIGHAERPLDRPLRIASVSGELLDGSVDPAVKREFESTLQLLESLGHRVEPIELPSTEQFAEDFRNFWFLLAWTAASTSKGRIDSSFDRDRLSDFVKGLASQIPSRLHKLPGALIRLRRSSRRCARLYAQCDVLVSPTVGQRPPQIGHLGMDLSMDVLMQRMRQWACFTPIANATGAPAISLPLGFDVETNLPIGIMFSANLQQERLLLELALQLEAARPFRSLGEGTRE</sequence>
<name>A0A5C5YHB7_9BACT</name>
<organism evidence="3 4">
    <name type="scientific">Allorhodopirellula solitaria</name>
    <dbReference type="NCBI Taxonomy" id="2527987"/>
    <lineage>
        <taxon>Bacteria</taxon>
        <taxon>Pseudomonadati</taxon>
        <taxon>Planctomycetota</taxon>
        <taxon>Planctomycetia</taxon>
        <taxon>Pirellulales</taxon>
        <taxon>Pirellulaceae</taxon>
        <taxon>Allorhodopirellula</taxon>
    </lineage>
</organism>
<accession>A0A5C5YHB7</accession>
<proteinExistence type="inferred from homology"/>
<dbReference type="PANTHER" id="PTHR11895:SF7">
    <property type="entry name" value="GLUTAMYL-TRNA(GLN) AMIDOTRANSFERASE SUBUNIT A, MITOCHONDRIAL"/>
    <property type="match status" value="1"/>
</dbReference>
<comment type="similarity">
    <text evidence="1">Belongs to the amidase family.</text>
</comment>
<dbReference type="SUPFAM" id="SSF75304">
    <property type="entry name" value="Amidase signature (AS) enzymes"/>
    <property type="match status" value="1"/>
</dbReference>
<evidence type="ECO:0000256" key="1">
    <source>
        <dbReference type="ARBA" id="ARBA00009199"/>
    </source>
</evidence>
<reference evidence="3 4" key="1">
    <citation type="submission" date="2019-02" db="EMBL/GenBank/DDBJ databases">
        <title>Deep-cultivation of Planctomycetes and their phenomic and genomic characterization uncovers novel biology.</title>
        <authorList>
            <person name="Wiegand S."/>
            <person name="Jogler M."/>
            <person name="Boedeker C."/>
            <person name="Pinto D."/>
            <person name="Vollmers J."/>
            <person name="Rivas-Marin E."/>
            <person name="Kohn T."/>
            <person name="Peeters S.H."/>
            <person name="Heuer A."/>
            <person name="Rast P."/>
            <person name="Oberbeckmann S."/>
            <person name="Bunk B."/>
            <person name="Jeske O."/>
            <person name="Meyerdierks A."/>
            <person name="Storesund J.E."/>
            <person name="Kallscheuer N."/>
            <person name="Luecker S."/>
            <person name="Lage O.M."/>
            <person name="Pohl T."/>
            <person name="Merkel B.J."/>
            <person name="Hornburger P."/>
            <person name="Mueller R.-W."/>
            <person name="Bruemmer F."/>
            <person name="Labrenz M."/>
            <person name="Spormann A.M."/>
            <person name="Op Den Camp H."/>
            <person name="Overmann J."/>
            <person name="Amann R."/>
            <person name="Jetten M.S.M."/>
            <person name="Mascher T."/>
            <person name="Medema M.H."/>
            <person name="Devos D.P."/>
            <person name="Kaster A.-K."/>
            <person name="Ovreas L."/>
            <person name="Rohde M."/>
            <person name="Galperin M.Y."/>
            <person name="Jogler C."/>
        </authorList>
    </citation>
    <scope>NUCLEOTIDE SEQUENCE [LARGE SCALE GENOMIC DNA]</scope>
    <source>
        <strain evidence="3 4">CA85</strain>
    </source>
</reference>
<dbReference type="Pfam" id="PF01425">
    <property type="entry name" value="Amidase"/>
    <property type="match status" value="1"/>
</dbReference>
<protein>
    <submittedName>
        <fullName evidence="3">6-aminohexanoate-cyclic-dimer hydrolase</fullName>
        <ecNumber evidence="3">3.5.2.12</ecNumber>
    </submittedName>
</protein>
<dbReference type="InterPro" id="IPR020556">
    <property type="entry name" value="Amidase_CS"/>
</dbReference>
<dbReference type="Proteomes" id="UP000318053">
    <property type="component" value="Unassembled WGS sequence"/>
</dbReference>
<gene>
    <name evidence="3" type="primary">nylA</name>
    <name evidence="3" type="ORF">CA85_08270</name>
</gene>
<dbReference type="NCBIfam" id="NF005899">
    <property type="entry name" value="PRK07869.1"/>
    <property type="match status" value="1"/>
</dbReference>
<dbReference type="InterPro" id="IPR036928">
    <property type="entry name" value="AS_sf"/>
</dbReference>
<dbReference type="RefSeq" id="WP_146390021.1">
    <property type="nucleotide sequence ID" value="NZ_SJPK01000002.1"/>
</dbReference>
<dbReference type="PROSITE" id="PS00571">
    <property type="entry name" value="AMIDASES"/>
    <property type="match status" value="1"/>
</dbReference>
<dbReference type="EC" id="3.5.2.12" evidence="3"/>
<evidence type="ECO:0000259" key="2">
    <source>
        <dbReference type="Pfam" id="PF01425"/>
    </source>
</evidence>
<comment type="caution">
    <text evidence="3">The sequence shown here is derived from an EMBL/GenBank/DDBJ whole genome shotgun (WGS) entry which is preliminary data.</text>
</comment>
<dbReference type="EMBL" id="SJPK01000002">
    <property type="protein sequence ID" value="TWT73945.1"/>
    <property type="molecule type" value="Genomic_DNA"/>
</dbReference>
<dbReference type="Gene3D" id="3.90.1300.10">
    <property type="entry name" value="Amidase signature (AS) domain"/>
    <property type="match status" value="1"/>
</dbReference>
<dbReference type="InterPro" id="IPR023631">
    <property type="entry name" value="Amidase_dom"/>
</dbReference>
<dbReference type="AlphaFoldDB" id="A0A5C5YHB7"/>
<dbReference type="PANTHER" id="PTHR11895">
    <property type="entry name" value="TRANSAMIDASE"/>
    <property type="match status" value="1"/>
</dbReference>